<dbReference type="InterPro" id="IPR027417">
    <property type="entry name" value="P-loop_NTPase"/>
</dbReference>
<feature type="domain" description="Putative endonuclease Z1" evidence="1">
    <location>
        <begin position="400"/>
        <end position="638"/>
    </location>
</feature>
<evidence type="ECO:0000259" key="1">
    <source>
        <dbReference type="Pfam" id="PF10593"/>
    </source>
</evidence>
<protein>
    <submittedName>
        <fullName evidence="2">Z1 domain-containing protein</fullName>
    </submittedName>
</protein>
<dbReference type="RefSeq" id="WP_031390459.1">
    <property type="nucleotide sequence ID" value="NZ_JPNB01000001.1"/>
</dbReference>
<dbReference type="Pfam" id="PF10593">
    <property type="entry name" value="Z1"/>
    <property type="match status" value="1"/>
</dbReference>
<dbReference type="AlphaFoldDB" id="A0A4R1R0S3"/>
<sequence>MDNNTITKALTMLEAFLEKKPTAHQELVTQAETILSVIRVFRTDKDFDRILNEVVSRYETNVGIKTFDPDILVNDSSSDIWFTSERDGERPYFERYRTYLRQSGWDEDVIDNLEVNCERTLSRCANPKESPDSMDSKKRGMVMGDVQAGKTANYLGLINLACDFGYHVIVLLAGLTNSLRQQTQDRVDMGFIGADSNSIGSGLINYIGVGESVHQYYAIPLTNADWDFKKFIQKNTNAQAMDFNKPVILVVKKNASILKSVHDWLKPGDNISGNSILIIDDEADNASPNTKRPEYDPSAVNRRIRDIYNKFPIASYIGFTATPFANIFINPFDVNDDDQDLFPHDFIVQLNAPDYYFGGESVFPRDGSIPSMIRMLDTEEKNFIPVKHKKDFVVSALPDSLKEAILSFLINNVVRSLRGDKYKHRSMMINVTALNAPQESVSEAVKSYLALLKNIIEQDAYKPEKDFIKNAEMRKIYDLFTVGDETQTDFYAQVRNDFAWVDIQHGLYAEIRLVETTIINNRYSGDFRYDYNAHADIGSRVIVIGGFVLSRGLTLEGLCVSYYSRSAAAYDTLLQMCRWFGYRPRYQDLCRIYMSQASIDCFGSVLDAVRDLKEQFREMELQGKKPEDFGLMVKESPATLETTLLVTARNKMRNTQVFEHYVNYGGVYADTSKLFKDVEKNRKNHLVVETFIAAQAKKGKLFVTIDNRFMMSHVSKDDIASLIKQIIIPSGRGINQRFDCVNLAAYTSESKLFPEWDVVIATGDSERTSYIQGKSLSATERTFHLGASDENYIRMGGSNNRIVDPGIFNSGVTITPEQRQEILSKKRTRNANKPADQLTATDWLKLRERPLLAIYFIDLKIDNSKLSLSERDRYVSVKEAFGSDLLVGFAVGFPSKEAKERIVYRGNLVMVAAINADDDFDEEELSNE</sequence>
<evidence type="ECO:0000313" key="2">
    <source>
        <dbReference type="EMBL" id="TCL58879.1"/>
    </source>
</evidence>
<dbReference type="SUPFAM" id="SSF52540">
    <property type="entry name" value="P-loop containing nucleoside triphosphate hydrolases"/>
    <property type="match status" value="1"/>
</dbReference>
<reference evidence="2 3" key="1">
    <citation type="submission" date="2019-03" db="EMBL/GenBank/DDBJ databases">
        <title>Genomic Encyclopedia of Type Strains, Phase IV (KMG-IV): sequencing the most valuable type-strain genomes for metagenomic binning, comparative biology and taxonomic classification.</title>
        <authorList>
            <person name="Goeker M."/>
        </authorList>
    </citation>
    <scope>NUCLEOTIDE SEQUENCE [LARGE SCALE GENOMIC DNA]</scope>
    <source>
        <strain evidence="2 3">DSM 100556</strain>
    </source>
</reference>
<proteinExistence type="predicted"/>
<dbReference type="Gene3D" id="3.40.50.300">
    <property type="entry name" value="P-loop containing nucleotide triphosphate hydrolases"/>
    <property type="match status" value="1"/>
</dbReference>
<dbReference type="OrthoDB" id="436461at2"/>
<evidence type="ECO:0000313" key="3">
    <source>
        <dbReference type="Proteomes" id="UP000295718"/>
    </source>
</evidence>
<gene>
    <name evidence="2" type="ORF">EDD76_10549</name>
</gene>
<name>A0A4R1R0S3_9FIRM</name>
<accession>A0A4R1R0S3</accession>
<keyword evidence="3" id="KW-1185">Reference proteome</keyword>
<organism evidence="2 3">
    <name type="scientific">Kineothrix alysoides</name>
    <dbReference type="NCBI Taxonomy" id="1469948"/>
    <lineage>
        <taxon>Bacteria</taxon>
        <taxon>Bacillati</taxon>
        <taxon>Bacillota</taxon>
        <taxon>Clostridia</taxon>
        <taxon>Lachnospirales</taxon>
        <taxon>Lachnospiraceae</taxon>
        <taxon>Kineothrix</taxon>
    </lineage>
</organism>
<comment type="caution">
    <text evidence="2">The sequence shown here is derived from an EMBL/GenBank/DDBJ whole genome shotgun (WGS) entry which is preliminary data.</text>
</comment>
<dbReference type="EMBL" id="SLUO01000005">
    <property type="protein sequence ID" value="TCL58879.1"/>
    <property type="molecule type" value="Genomic_DNA"/>
</dbReference>
<dbReference type="InterPro" id="IPR018310">
    <property type="entry name" value="Put_endonuclease_Z1-dom"/>
</dbReference>
<dbReference type="STRING" id="1469948.GCA_000732725_01755"/>
<dbReference type="Proteomes" id="UP000295718">
    <property type="component" value="Unassembled WGS sequence"/>
</dbReference>